<dbReference type="AlphaFoldDB" id="A0A9N9DZ75"/>
<keyword evidence="2" id="KW-1185">Reference proteome</keyword>
<reference evidence="1" key="1">
    <citation type="submission" date="2021-06" db="EMBL/GenBank/DDBJ databases">
        <authorList>
            <person name="Kallberg Y."/>
            <person name="Tangrot J."/>
            <person name="Rosling A."/>
        </authorList>
    </citation>
    <scope>NUCLEOTIDE SEQUENCE</scope>
    <source>
        <strain evidence="1">AZ414A</strain>
    </source>
</reference>
<comment type="caution">
    <text evidence="1">The sequence shown here is derived from an EMBL/GenBank/DDBJ whole genome shotgun (WGS) entry which is preliminary data.</text>
</comment>
<dbReference type="OrthoDB" id="2429956at2759"/>
<dbReference type="EMBL" id="CAJVPK010007111">
    <property type="protein sequence ID" value="CAG8654646.1"/>
    <property type="molecule type" value="Genomic_DNA"/>
</dbReference>
<feature type="non-terminal residue" evidence="1">
    <location>
        <position position="93"/>
    </location>
</feature>
<evidence type="ECO:0000313" key="2">
    <source>
        <dbReference type="Proteomes" id="UP000789706"/>
    </source>
</evidence>
<name>A0A9N9DZ75_9GLOM</name>
<accession>A0A9N9DZ75</accession>
<sequence length="93" mass="10531">EQGMLTALLNSRFKELEFASDLLHQEAELQLVSSNSLLTRIFQNNVVYVDEVANYLALPQYLTIPATSTLSERLFNEAGNVMTLKRIQMLPNT</sequence>
<organism evidence="1 2">
    <name type="scientific">Diversispora eburnea</name>
    <dbReference type="NCBI Taxonomy" id="1213867"/>
    <lineage>
        <taxon>Eukaryota</taxon>
        <taxon>Fungi</taxon>
        <taxon>Fungi incertae sedis</taxon>
        <taxon>Mucoromycota</taxon>
        <taxon>Glomeromycotina</taxon>
        <taxon>Glomeromycetes</taxon>
        <taxon>Diversisporales</taxon>
        <taxon>Diversisporaceae</taxon>
        <taxon>Diversispora</taxon>
    </lineage>
</organism>
<evidence type="ECO:0000313" key="1">
    <source>
        <dbReference type="EMBL" id="CAG8654646.1"/>
    </source>
</evidence>
<dbReference type="Proteomes" id="UP000789706">
    <property type="component" value="Unassembled WGS sequence"/>
</dbReference>
<gene>
    <name evidence="1" type="ORF">DEBURN_LOCUS11561</name>
</gene>
<protein>
    <submittedName>
        <fullName evidence="1">3283_t:CDS:1</fullName>
    </submittedName>
</protein>
<proteinExistence type="predicted"/>